<reference evidence="1 2" key="1">
    <citation type="submission" date="2020-08" db="EMBL/GenBank/DDBJ databases">
        <title>Sequencing the genomes of 1000 actinobacteria strains.</title>
        <authorList>
            <person name="Klenk H.-P."/>
        </authorList>
    </citation>
    <scope>NUCLEOTIDE SEQUENCE [LARGE SCALE GENOMIC DNA]</scope>
    <source>
        <strain evidence="1 2">DSM 45784</strain>
    </source>
</reference>
<dbReference type="RefSeq" id="WP_184882359.1">
    <property type="nucleotide sequence ID" value="NZ_BOOV01000033.1"/>
</dbReference>
<protein>
    <submittedName>
        <fullName evidence="1">Uncharacterized protein</fullName>
    </submittedName>
</protein>
<comment type="caution">
    <text evidence="1">The sequence shown here is derived from an EMBL/GenBank/DDBJ whole genome shotgun (WGS) entry which is preliminary data.</text>
</comment>
<keyword evidence="2" id="KW-1185">Reference proteome</keyword>
<dbReference type="Proteomes" id="UP000542210">
    <property type="component" value="Unassembled WGS sequence"/>
</dbReference>
<accession>A0A7W7D9N6</accession>
<dbReference type="EMBL" id="JACHND010000001">
    <property type="protein sequence ID" value="MBB4702529.1"/>
    <property type="molecule type" value="Genomic_DNA"/>
</dbReference>
<proteinExistence type="predicted"/>
<gene>
    <name evidence="1" type="ORF">BJ982_004073</name>
</gene>
<name>A0A7W7D9N6_9ACTN</name>
<dbReference type="AlphaFoldDB" id="A0A7W7D9N6"/>
<evidence type="ECO:0000313" key="1">
    <source>
        <dbReference type="EMBL" id="MBB4702529.1"/>
    </source>
</evidence>
<evidence type="ECO:0000313" key="2">
    <source>
        <dbReference type="Proteomes" id="UP000542210"/>
    </source>
</evidence>
<sequence>MGSDDPFGRAADTLTAKYARRLADAGVPDPQHLAIELVVMARGHGWRPVEALQPPAVTPSTGSSGQLPEEVRELRAAIDTRPPCLCGAAVLEHELVCGKRAGSPKTGCAAYTPAPGRS</sequence>
<organism evidence="1 2">
    <name type="scientific">Sphaerisporangium siamense</name>
    <dbReference type="NCBI Taxonomy" id="795645"/>
    <lineage>
        <taxon>Bacteria</taxon>
        <taxon>Bacillati</taxon>
        <taxon>Actinomycetota</taxon>
        <taxon>Actinomycetes</taxon>
        <taxon>Streptosporangiales</taxon>
        <taxon>Streptosporangiaceae</taxon>
        <taxon>Sphaerisporangium</taxon>
    </lineage>
</organism>